<accession>A0A973W4S1</accession>
<gene>
    <name evidence="2" type="ORF">HAP48_032275</name>
</gene>
<evidence type="ECO:0000256" key="1">
    <source>
        <dbReference type="SAM" id="Phobius"/>
    </source>
</evidence>
<dbReference type="EMBL" id="JAAOLE020000001">
    <property type="protein sequence ID" value="NVI47557.1"/>
    <property type="molecule type" value="Genomic_DNA"/>
</dbReference>
<keyword evidence="1" id="KW-1133">Transmembrane helix</keyword>
<comment type="caution">
    <text evidence="2">The sequence shown here is derived from an EMBL/GenBank/DDBJ whole genome shotgun (WGS) entry which is preliminary data.</text>
</comment>
<reference evidence="2" key="1">
    <citation type="submission" date="2020-06" db="EMBL/GenBank/DDBJ databases">
        <title>Whole Genome Sequence of Bradyrhizobium sp. Strain 1S1.</title>
        <authorList>
            <person name="Bromfield E.S.P."/>
            <person name="Cloutier S."/>
        </authorList>
    </citation>
    <scope>NUCLEOTIDE SEQUENCE [LARGE SCALE GENOMIC DNA]</scope>
    <source>
        <strain evidence="2">1S1</strain>
    </source>
</reference>
<protein>
    <submittedName>
        <fullName evidence="2">Uncharacterized protein</fullName>
    </submittedName>
</protein>
<feature type="transmembrane region" description="Helical" evidence="1">
    <location>
        <begin position="19"/>
        <end position="41"/>
    </location>
</feature>
<dbReference type="AlphaFoldDB" id="A0A973W4S1"/>
<organism evidence="2">
    <name type="scientific">Bradyrhizobium septentrionale</name>
    <dbReference type="NCBI Taxonomy" id="1404411"/>
    <lineage>
        <taxon>Bacteria</taxon>
        <taxon>Pseudomonadati</taxon>
        <taxon>Pseudomonadota</taxon>
        <taxon>Alphaproteobacteria</taxon>
        <taxon>Hyphomicrobiales</taxon>
        <taxon>Nitrobacteraceae</taxon>
        <taxon>Bradyrhizobium</taxon>
    </lineage>
</organism>
<keyword evidence="1" id="KW-0812">Transmembrane</keyword>
<keyword evidence="1" id="KW-0472">Membrane</keyword>
<name>A0A973W4S1_9BRAD</name>
<proteinExistence type="predicted"/>
<evidence type="ECO:0000313" key="2">
    <source>
        <dbReference type="EMBL" id="NVI47557.1"/>
    </source>
</evidence>
<sequence>MLRIPAMAACGYGLGWESYGIWCGLCLGFAVTSLLLGWRFLADLQKVLRPVQTKDEPAEAQRESS</sequence>
<dbReference type="RefSeq" id="WP_166208202.1">
    <property type="nucleotide sequence ID" value="NZ_CP088285.1"/>
</dbReference>